<dbReference type="AlphaFoldDB" id="A0A6J6NT68"/>
<reference evidence="2" key="1">
    <citation type="submission" date="2020-05" db="EMBL/GenBank/DDBJ databases">
        <authorList>
            <person name="Chiriac C."/>
            <person name="Salcher M."/>
            <person name="Ghai R."/>
            <person name="Kavagutti S V."/>
        </authorList>
    </citation>
    <scope>NUCLEOTIDE SEQUENCE</scope>
</reference>
<evidence type="ECO:0000256" key="1">
    <source>
        <dbReference type="SAM" id="MobiDB-lite"/>
    </source>
</evidence>
<feature type="compositionally biased region" description="Basic and acidic residues" evidence="1">
    <location>
        <begin position="322"/>
        <end position="339"/>
    </location>
</feature>
<name>A0A6J6NT68_9ZZZZ</name>
<accession>A0A6J6NT68</accession>
<organism evidence="2">
    <name type="scientific">freshwater metagenome</name>
    <dbReference type="NCBI Taxonomy" id="449393"/>
    <lineage>
        <taxon>unclassified sequences</taxon>
        <taxon>metagenomes</taxon>
        <taxon>ecological metagenomes</taxon>
    </lineage>
</organism>
<gene>
    <name evidence="2" type="ORF">UFOPK2579_00345</name>
</gene>
<dbReference type="EMBL" id="CAEZXR010000025">
    <property type="protein sequence ID" value="CAB4690011.1"/>
    <property type="molecule type" value="Genomic_DNA"/>
</dbReference>
<feature type="region of interest" description="Disordered" evidence="1">
    <location>
        <begin position="322"/>
        <end position="378"/>
    </location>
</feature>
<sequence>MREPVVDHPVLAGQRARHQQPRLVGDLACVDERRHREHLLDRPRLVDVADRTRAQIGLGRLERGVGVERREVGERQRLAGPCVHHDRDARVAAGVLDRLTQHPLGIPLQVAVDRGVQVLAVDGLGHRALAERHLGSTGDGVARRAVGAREQTVEGAFEAGERTGVAVVVGRAQEADEVGGDVVGGVGPHLVAPGREAVEAQRLGAGDDLGGQGRRHAASDVLEAAVLGAQARQDREVVKVELVGEELRELGCPVDGVAVLIGVHQLRVGDDHQSVDRVRERLAEAIRDLAALGRQHDVDHAFGCGHGGVGARVDALQLDQARPEDREHHRDHDEPDAQSHVRRAPPGVGRSRRGAGLADSTHASSPVCERGKTTIGGL</sequence>
<protein>
    <submittedName>
        <fullName evidence="2">Unannotated protein</fullName>
    </submittedName>
</protein>
<evidence type="ECO:0000313" key="2">
    <source>
        <dbReference type="EMBL" id="CAB4690011.1"/>
    </source>
</evidence>
<proteinExistence type="predicted"/>